<evidence type="ECO:0000256" key="7">
    <source>
        <dbReference type="RuleBase" id="RU003693"/>
    </source>
</evidence>
<dbReference type="SUPFAM" id="SSF53383">
    <property type="entry name" value="PLP-dependent transferases"/>
    <property type="match status" value="1"/>
</dbReference>
<comment type="cofactor">
    <cofactor evidence="1 7">
        <name>pyridoxal 5'-phosphate</name>
        <dbReference type="ChEBI" id="CHEBI:597326"/>
    </cofactor>
</comment>
<dbReference type="Proteomes" id="UP001595583">
    <property type="component" value="Unassembled WGS sequence"/>
</dbReference>
<dbReference type="Gene3D" id="3.90.1150.10">
    <property type="entry name" value="Aspartate Aminotransferase, domain 1"/>
    <property type="match status" value="1"/>
</dbReference>
<dbReference type="Pfam" id="PF00155">
    <property type="entry name" value="Aminotran_1_2"/>
    <property type="match status" value="1"/>
</dbReference>
<dbReference type="PANTHER" id="PTHR43643:SF3">
    <property type="entry name" value="HISTIDINOL-PHOSPHATE AMINOTRANSFERASE"/>
    <property type="match status" value="1"/>
</dbReference>
<dbReference type="PANTHER" id="PTHR43643">
    <property type="entry name" value="HISTIDINOL-PHOSPHATE AMINOTRANSFERASE 2"/>
    <property type="match status" value="1"/>
</dbReference>
<dbReference type="EC" id="2.6.1.9" evidence="9"/>
<dbReference type="InterPro" id="IPR001917">
    <property type="entry name" value="Aminotrans_II_pyridoxalP_BS"/>
</dbReference>
<accession>A0ABV7K8T0</accession>
<evidence type="ECO:0000256" key="6">
    <source>
        <dbReference type="ARBA" id="ARBA00029440"/>
    </source>
</evidence>
<sequence length="357" mass="37934">MRLFSRVEAIEAFPLADFGGHDKPTLAQNESAFAPSPAALEAGRAALARAALYPDPDWNELRSAIAETLGVERGLVLCGAGSMDLISCVVRAYSGPGDEILASAYTYLFVASTAAQAGATYVQVPEDDFAVSVDRLIDAVTPATRIIFLCNPGNPTGTRIGNAEIVRLRASLPAGVLLVVDQAYGEFDDQDPRPVFQLVNEGNTVVLRTLSKAYGLAGLRVGWGLFPADVGREVRKIVNSNNVTGVALAMATAALQDRAYVSDVVRRTAAIRDRLAGRLRDAGLEVPSSFTNFVLVRFSGEAEAVLADERLRAGGLIARKVAGYGLRDCLRITIGREEEMVRVGQILGGLRGESGAI</sequence>
<feature type="domain" description="Aminotransferase class I/classII large" evidence="8">
    <location>
        <begin position="25"/>
        <end position="342"/>
    </location>
</feature>
<keyword evidence="10" id="KW-1185">Reference proteome</keyword>
<keyword evidence="3 9" id="KW-0032">Aminotransferase</keyword>
<organism evidence="9 10">
    <name type="scientific">Aquamicrobium soli</name>
    <dbReference type="NCBI Taxonomy" id="1811518"/>
    <lineage>
        <taxon>Bacteria</taxon>
        <taxon>Pseudomonadati</taxon>
        <taxon>Pseudomonadota</taxon>
        <taxon>Alphaproteobacteria</taxon>
        <taxon>Hyphomicrobiales</taxon>
        <taxon>Phyllobacteriaceae</taxon>
        <taxon>Aquamicrobium</taxon>
    </lineage>
</organism>
<dbReference type="RefSeq" id="WP_378218818.1">
    <property type="nucleotide sequence ID" value="NZ_JBHRTK010000004.1"/>
</dbReference>
<gene>
    <name evidence="9" type="ORF">ACFOHJ_04140</name>
</gene>
<evidence type="ECO:0000313" key="9">
    <source>
        <dbReference type="EMBL" id="MFC3205391.1"/>
    </source>
</evidence>
<evidence type="ECO:0000313" key="10">
    <source>
        <dbReference type="Proteomes" id="UP001595583"/>
    </source>
</evidence>
<evidence type="ECO:0000256" key="1">
    <source>
        <dbReference type="ARBA" id="ARBA00001933"/>
    </source>
</evidence>
<evidence type="ECO:0000256" key="4">
    <source>
        <dbReference type="ARBA" id="ARBA00022679"/>
    </source>
</evidence>
<proteinExistence type="inferred from homology"/>
<keyword evidence="5 7" id="KW-0663">Pyridoxal phosphate</keyword>
<dbReference type="GO" id="GO:0004400">
    <property type="term" value="F:histidinol-phosphate transaminase activity"/>
    <property type="evidence" value="ECO:0007669"/>
    <property type="project" value="UniProtKB-EC"/>
</dbReference>
<dbReference type="InterPro" id="IPR015421">
    <property type="entry name" value="PyrdxlP-dep_Trfase_major"/>
</dbReference>
<comment type="pathway">
    <text evidence="6">Amino-acid biosynthesis.</text>
</comment>
<evidence type="ECO:0000256" key="3">
    <source>
        <dbReference type="ARBA" id="ARBA00022576"/>
    </source>
</evidence>
<dbReference type="InterPro" id="IPR015422">
    <property type="entry name" value="PyrdxlP-dep_Trfase_small"/>
</dbReference>
<evidence type="ECO:0000256" key="2">
    <source>
        <dbReference type="ARBA" id="ARBA00007970"/>
    </source>
</evidence>
<keyword evidence="4 9" id="KW-0808">Transferase</keyword>
<reference evidence="10" key="1">
    <citation type="journal article" date="2019" name="Int. J. Syst. Evol. Microbiol.">
        <title>The Global Catalogue of Microorganisms (GCM) 10K type strain sequencing project: providing services to taxonomists for standard genome sequencing and annotation.</title>
        <authorList>
            <consortium name="The Broad Institute Genomics Platform"/>
            <consortium name="The Broad Institute Genome Sequencing Center for Infectious Disease"/>
            <person name="Wu L."/>
            <person name="Ma J."/>
        </authorList>
    </citation>
    <scope>NUCLEOTIDE SEQUENCE [LARGE SCALE GENOMIC DNA]</scope>
    <source>
        <strain evidence="10">KCTC 52165</strain>
    </source>
</reference>
<dbReference type="CDD" id="cd00609">
    <property type="entry name" value="AAT_like"/>
    <property type="match status" value="1"/>
</dbReference>
<dbReference type="PROSITE" id="PS00599">
    <property type="entry name" value="AA_TRANSFER_CLASS_2"/>
    <property type="match status" value="1"/>
</dbReference>
<comment type="caution">
    <text evidence="9">The sequence shown here is derived from an EMBL/GenBank/DDBJ whole genome shotgun (WGS) entry which is preliminary data.</text>
</comment>
<comment type="similarity">
    <text evidence="2">Belongs to the class-II pyridoxal-phosphate-dependent aminotransferase family. Histidinol-phosphate aminotransferase subfamily.</text>
</comment>
<protein>
    <submittedName>
        <fullName evidence="9">Pyridoxal phosphate-dependent aminotransferase</fullName>
        <ecNumber evidence="9">2.6.1.9</ecNumber>
    </submittedName>
</protein>
<name>A0ABV7K8T0_9HYPH</name>
<dbReference type="EMBL" id="JBHRTK010000004">
    <property type="protein sequence ID" value="MFC3205391.1"/>
    <property type="molecule type" value="Genomic_DNA"/>
</dbReference>
<evidence type="ECO:0000259" key="8">
    <source>
        <dbReference type="Pfam" id="PF00155"/>
    </source>
</evidence>
<dbReference type="InterPro" id="IPR015424">
    <property type="entry name" value="PyrdxlP-dep_Trfase"/>
</dbReference>
<evidence type="ECO:0000256" key="5">
    <source>
        <dbReference type="ARBA" id="ARBA00022898"/>
    </source>
</evidence>
<dbReference type="InterPro" id="IPR050106">
    <property type="entry name" value="HistidinolP_aminotransfase"/>
</dbReference>
<dbReference type="Gene3D" id="3.40.640.10">
    <property type="entry name" value="Type I PLP-dependent aspartate aminotransferase-like (Major domain)"/>
    <property type="match status" value="1"/>
</dbReference>
<dbReference type="InterPro" id="IPR004839">
    <property type="entry name" value="Aminotransferase_I/II_large"/>
</dbReference>